<dbReference type="Gene3D" id="3.40.309.10">
    <property type="entry name" value="Aldehyde Dehydrogenase, Chain A, domain 2"/>
    <property type="match status" value="1"/>
</dbReference>
<dbReference type="Pfam" id="PF00171">
    <property type="entry name" value="Aldedh"/>
    <property type="match status" value="1"/>
</dbReference>
<proteinExistence type="predicted"/>
<dbReference type="CDD" id="cd07078">
    <property type="entry name" value="ALDH"/>
    <property type="match status" value="1"/>
</dbReference>
<dbReference type="OrthoDB" id="6882680at2"/>
<dbReference type="AlphaFoldDB" id="A0A3A4A6T6"/>
<dbReference type="PANTHER" id="PTHR11699">
    <property type="entry name" value="ALDEHYDE DEHYDROGENASE-RELATED"/>
    <property type="match status" value="1"/>
</dbReference>
<dbReference type="InterPro" id="IPR015590">
    <property type="entry name" value="Aldehyde_DH_dom"/>
</dbReference>
<dbReference type="InterPro" id="IPR016161">
    <property type="entry name" value="Ald_DH/histidinol_DH"/>
</dbReference>
<dbReference type="InterPro" id="IPR016162">
    <property type="entry name" value="Ald_DH_N"/>
</dbReference>
<evidence type="ECO:0000256" key="1">
    <source>
        <dbReference type="ARBA" id="ARBA00023002"/>
    </source>
</evidence>
<name>A0A3A4A6T6_9ACTN</name>
<dbReference type="Proteomes" id="UP000265768">
    <property type="component" value="Unassembled WGS sequence"/>
</dbReference>
<protein>
    <submittedName>
        <fullName evidence="3">Aldehyde dehydrogenase</fullName>
    </submittedName>
</protein>
<organism evidence="3 4">
    <name type="scientific">Bailinhaonella thermotolerans</name>
    <dbReference type="NCBI Taxonomy" id="1070861"/>
    <lineage>
        <taxon>Bacteria</taxon>
        <taxon>Bacillati</taxon>
        <taxon>Actinomycetota</taxon>
        <taxon>Actinomycetes</taxon>
        <taxon>Streptosporangiales</taxon>
        <taxon>Streptosporangiaceae</taxon>
        <taxon>Bailinhaonella</taxon>
    </lineage>
</organism>
<keyword evidence="4" id="KW-1185">Reference proteome</keyword>
<keyword evidence="1" id="KW-0560">Oxidoreductase</keyword>
<sequence length="535" mass="55555">MRTPSVTPVAPFQSVPPVPPRVALVVISRSHEVRPGGGTRRERGGYCWRERFGGEGGVSLRARDRWVFVDGAWRACKGGGTRVVEDPSGAGAVGEAPLGDEKDVHDAVEAARAAFPAWARTAPAERGAALRAMAARVRERADELARLVTREMGKPYGDALGGVEAGAGTLEQYAELGPVHRGRSLQGAWDAADLMVLEPRGVVGVITPWNDPVAIACGLAGAALVTGNTVVHKPSERTPHTGALLVEIVAGELPPGVLNLVTGDGRAGEALAGHEDLDVIAHVGSTAAGRRIAAAAARTGAKALLENGGKDPLIVDAGVDPEWAAEQAAIGCFANAGQICTSVERIYVHEDVAGPFTEALVRRARALRRGPGLGEGVELGPLVDRAQRDAVHRHVTGAVSAGARLLTGGEIPEGDGAFYPATVLTDCSDEMELMSEETFGPVAPIRVVRSFDEALAAAARSPYGLAAVVLTPSMANAQRAWRELPVGTVKVNAVFGGAPGGAAEPLRGSGRGFGYGPELLDEMTHTKVVHLSPPR</sequence>
<dbReference type="SUPFAM" id="SSF53720">
    <property type="entry name" value="ALDH-like"/>
    <property type="match status" value="1"/>
</dbReference>
<feature type="domain" description="Aldehyde dehydrogenase" evidence="2">
    <location>
        <begin position="80"/>
        <end position="529"/>
    </location>
</feature>
<evidence type="ECO:0000259" key="2">
    <source>
        <dbReference type="Pfam" id="PF00171"/>
    </source>
</evidence>
<reference evidence="3 4" key="1">
    <citation type="submission" date="2018-09" db="EMBL/GenBank/DDBJ databases">
        <title>YIM 75507 draft genome.</title>
        <authorList>
            <person name="Tang S."/>
            <person name="Feng Y."/>
        </authorList>
    </citation>
    <scope>NUCLEOTIDE SEQUENCE [LARGE SCALE GENOMIC DNA]</scope>
    <source>
        <strain evidence="3 4">YIM 75507</strain>
    </source>
</reference>
<comment type="caution">
    <text evidence="3">The sequence shown here is derived from an EMBL/GenBank/DDBJ whole genome shotgun (WGS) entry which is preliminary data.</text>
</comment>
<gene>
    <name evidence="3" type="ORF">D5H75_34660</name>
</gene>
<evidence type="ECO:0000313" key="4">
    <source>
        <dbReference type="Proteomes" id="UP000265768"/>
    </source>
</evidence>
<accession>A0A3A4A6T6</accession>
<dbReference type="InterPro" id="IPR016163">
    <property type="entry name" value="Ald_DH_C"/>
</dbReference>
<evidence type="ECO:0000313" key="3">
    <source>
        <dbReference type="EMBL" id="RJL22737.1"/>
    </source>
</evidence>
<dbReference type="EMBL" id="QZEY01000021">
    <property type="protein sequence ID" value="RJL22737.1"/>
    <property type="molecule type" value="Genomic_DNA"/>
</dbReference>
<dbReference type="Gene3D" id="3.40.605.10">
    <property type="entry name" value="Aldehyde Dehydrogenase, Chain A, domain 1"/>
    <property type="match status" value="1"/>
</dbReference>
<dbReference type="GO" id="GO:0016620">
    <property type="term" value="F:oxidoreductase activity, acting on the aldehyde or oxo group of donors, NAD or NADP as acceptor"/>
    <property type="evidence" value="ECO:0007669"/>
    <property type="project" value="InterPro"/>
</dbReference>